<comment type="caution">
    <text evidence="3">The sequence shown here is derived from an EMBL/GenBank/DDBJ whole genome shotgun (WGS) entry which is preliminary data.</text>
</comment>
<evidence type="ECO:0000313" key="3">
    <source>
        <dbReference type="EMBL" id="KAJ4459046.1"/>
    </source>
</evidence>
<evidence type="ECO:0000256" key="1">
    <source>
        <dbReference type="SAM" id="Phobius"/>
    </source>
</evidence>
<keyword evidence="4" id="KW-1185">Reference proteome</keyword>
<feature type="domain" description="Right handed beta helix" evidence="2">
    <location>
        <begin position="502"/>
        <end position="635"/>
    </location>
</feature>
<accession>A0ABQ8UM34</accession>
<dbReference type="SUPFAM" id="SSF51126">
    <property type="entry name" value="Pectin lyase-like"/>
    <property type="match status" value="2"/>
</dbReference>
<dbReference type="PANTHER" id="PTHR11319:SF35">
    <property type="entry name" value="OUTER MEMBRANE PROTEIN PMPC-RELATED"/>
    <property type="match status" value="1"/>
</dbReference>
<protein>
    <recommendedName>
        <fullName evidence="2">Right handed beta helix domain-containing protein</fullName>
    </recommendedName>
</protein>
<feature type="transmembrane region" description="Helical" evidence="1">
    <location>
        <begin position="976"/>
        <end position="1003"/>
    </location>
</feature>
<dbReference type="InterPro" id="IPR039448">
    <property type="entry name" value="Beta_helix"/>
</dbReference>
<reference evidence="3" key="1">
    <citation type="journal article" date="2022" name="bioRxiv">
        <title>Genomics of Preaxostyla Flagellates Illuminates Evolutionary Transitions and the Path Towards Mitochondrial Loss.</title>
        <authorList>
            <person name="Novak L.V.F."/>
            <person name="Treitli S.C."/>
            <person name="Pyrih J."/>
            <person name="Halakuc P."/>
            <person name="Pipaliya S.V."/>
            <person name="Vacek V."/>
            <person name="Brzon O."/>
            <person name="Soukal P."/>
            <person name="Eme L."/>
            <person name="Dacks J.B."/>
            <person name="Karnkowska A."/>
            <person name="Elias M."/>
            <person name="Hampl V."/>
        </authorList>
    </citation>
    <scope>NUCLEOTIDE SEQUENCE</scope>
    <source>
        <strain evidence="3">RCP-MX</strain>
    </source>
</reference>
<gene>
    <name evidence="3" type="ORF">PAPYR_5098</name>
</gene>
<dbReference type="InterPro" id="IPR006626">
    <property type="entry name" value="PbH1"/>
</dbReference>
<evidence type="ECO:0000259" key="2">
    <source>
        <dbReference type="Pfam" id="PF13229"/>
    </source>
</evidence>
<proteinExistence type="predicted"/>
<dbReference type="EMBL" id="JAPMOS010000023">
    <property type="protein sequence ID" value="KAJ4459046.1"/>
    <property type="molecule type" value="Genomic_DNA"/>
</dbReference>
<organism evidence="3 4">
    <name type="scientific">Paratrimastix pyriformis</name>
    <dbReference type="NCBI Taxonomy" id="342808"/>
    <lineage>
        <taxon>Eukaryota</taxon>
        <taxon>Metamonada</taxon>
        <taxon>Preaxostyla</taxon>
        <taxon>Paratrimastigidae</taxon>
        <taxon>Paratrimastix</taxon>
    </lineage>
</organism>
<dbReference type="SMART" id="SM00710">
    <property type="entry name" value="PbH1"/>
    <property type="match status" value="7"/>
</dbReference>
<name>A0ABQ8UM34_9EUKA</name>
<dbReference type="InterPro" id="IPR011050">
    <property type="entry name" value="Pectin_lyase_fold/virulence"/>
</dbReference>
<dbReference type="PANTHER" id="PTHR11319">
    <property type="entry name" value="G PROTEIN-COUPLED RECEPTOR-RELATED"/>
    <property type="match status" value="1"/>
</dbReference>
<keyword evidence="1" id="KW-1133">Transmembrane helix</keyword>
<sequence length="1047" mass="110964">MYQRNRAIALVTVHPRRFTKGFFKEYHQVDFHANRPITLSFDSLTRRHSERSTRLFANDVSPTRAVARAATLHDLIIELNSGTYSGPGNLPFSFDGQKGLTILASEPGNALLDCAGTSGFSLTQHEEDITLDGIVFSHCNSTVGGGALYGEGVKGLTLRNMSFTNNTAVFSSDAPEATSGRGGAVLLVNCTSVAVTNATFESNTAFSGSALELHHCPSPVLSHVRFVGHRALPPPAAAASEPNVASTMHGFMCPDMRLSFVTFAGQALETGLFVARTAGLTLEDLACDRANYRDEDDTSVGVGAASCVTLYSVTRSSIQRFNVTHSRGRDASALFATGCSALNITHVRTDRLMADSVLRLAERTTGVLVTDLEMSRHSSSGLYIEGASLARSTDSGTAAYLTGGSLLHGTHITVRRGNQAVSVVGESSVRTAAPGLRVPVPIIPPGLALPPFPHHPVRVPLVSHPLTHHHHPVLAARQAQLSHCYFQELAYLGGAAIYGEASSGVAVELSTFTQCTSRGIGYGGAILSSGATVLVRNCTFTGNTAFNGAVAGVLSQGEFVDEGDCHYSNNTATYGGCIYVGDEDSGVYVRHSVAYNNSATAGGFLYLEHTADGELVDCHFRHNRATQGGVVYVSSDENGASARVRTLAVRREAERTFSRRNEDGDDPDPPTLAMYGCHAEFNRAEGQGGVLFARAKGSWLEIANCTMRFNHARKTGSVIYDEGVGLLRINGTAMVRNHALDTVNVHTAHGQTFESHVEMRDCLLANNTGTGLFLHGDQTAVVRGLLEGCRLENNTVIDYPATPVPAVANMFCQTNAWISRDPATVATGPDGAAWMVCGAGCEPEPTSAPGACGPPCPRPVPLGSGAGMQGCLPRVSEIPAPKIGAVVMVYDVKDGMLDMDKIHITAYGAYPIQPMLRVSSPDGTETRTVPVSFVNPVLLDTAASLSFKATSPLNFELSSDGRSWSALYPVHLGLPMALGTILTIIFASIGGVLLAAAGAVWFYCYRLRRSPGAVHRGEYEPLPGAEKDLVVGAEAPSLPPTLGSIQE</sequence>
<keyword evidence="1" id="KW-0472">Membrane</keyword>
<dbReference type="Gene3D" id="2.160.20.10">
    <property type="entry name" value="Single-stranded right-handed beta-helix, Pectin lyase-like"/>
    <property type="match status" value="2"/>
</dbReference>
<evidence type="ECO:0000313" key="4">
    <source>
        <dbReference type="Proteomes" id="UP001141327"/>
    </source>
</evidence>
<dbReference type="Pfam" id="PF13229">
    <property type="entry name" value="Beta_helix"/>
    <property type="match status" value="1"/>
</dbReference>
<dbReference type="InterPro" id="IPR012334">
    <property type="entry name" value="Pectin_lyas_fold"/>
</dbReference>
<keyword evidence="1" id="KW-0812">Transmembrane</keyword>
<dbReference type="Proteomes" id="UP001141327">
    <property type="component" value="Unassembled WGS sequence"/>
</dbReference>